<dbReference type="STRING" id="1274631.LMTR13_01155"/>
<proteinExistence type="predicted"/>
<accession>A0A1B1U898</accession>
<keyword evidence="1" id="KW-0812">Transmembrane</keyword>
<gene>
    <name evidence="2" type="ORF">LMTR13_01155</name>
</gene>
<reference evidence="2 3" key="1">
    <citation type="submission" date="2016-07" db="EMBL/GenBank/DDBJ databases">
        <title>Complete genome sequence of Bradyrhizobium icense LMTR 13T, a potential inoculant strain isolated from lima bean (Phaseolus lunatus) in Peru.</title>
        <authorList>
            <person name="Ormeno-Orrillo E."/>
            <person name="Duran D."/>
            <person name="Rogel M.A."/>
            <person name="Rey L."/>
            <person name="Imperial J."/>
            <person name="Ruiz-Argueso T."/>
            <person name="Martinez-Romero E."/>
        </authorList>
    </citation>
    <scope>NUCLEOTIDE SEQUENCE [LARGE SCALE GENOMIC DNA]</scope>
    <source>
        <strain evidence="2 3">LMTR 13</strain>
    </source>
</reference>
<keyword evidence="1" id="KW-1133">Transmembrane helix</keyword>
<evidence type="ECO:0000313" key="3">
    <source>
        <dbReference type="Proteomes" id="UP000092839"/>
    </source>
</evidence>
<evidence type="ECO:0000313" key="2">
    <source>
        <dbReference type="EMBL" id="ANV99003.1"/>
    </source>
</evidence>
<keyword evidence="3" id="KW-1185">Reference proteome</keyword>
<dbReference type="EMBL" id="CP016428">
    <property type="protein sequence ID" value="ANV99003.1"/>
    <property type="molecule type" value="Genomic_DNA"/>
</dbReference>
<dbReference type="KEGG" id="bic:LMTR13_01155"/>
<dbReference type="Proteomes" id="UP000092839">
    <property type="component" value="Chromosome"/>
</dbReference>
<name>A0A1B1U898_9BRAD</name>
<dbReference type="AlphaFoldDB" id="A0A1B1U898"/>
<feature type="transmembrane region" description="Helical" evidence="1">
    <location>
        <begin position="20"/>
        <end position="40"/>
    </location>
</feature>
<evidence type="ECO:0000256" key="1">
    <source>
        <dbReference type="SAM" id="Phobius"/>
    </source>
</evidence>
<organism evidence="2 3">
    <name type="scientific">Bradyrhizobium icense</name>
    <dbReference type="NCBI Taxonomy" id="1274631"/>
    <lineage>
        <taxon>Bacteria</taxon>
        <taxon>Pseudomonadati</taxon>
        <taxon>Pseudomonadota</taxon>
        <taxon>Alphaproteobacteria</taxon>
        <taxon>Hyphomicrobiales</taxon>
        <taxon>Nitrobacteraceae</taxon>
        <taxon>Bradyrhizobium</taxon>
    </lineage>
</organism>
<protein>
    <submittedName>
        <fullName evidence="2">Uncharacterized protein</fullName>
    </submittedName>
</protein>
<sequence length="85" mass="8912">MSVITANMPQPSLKGTRAKSLFVVAILSASLLGLGLAYFAGTRLIPLVGREGTEVSLFSADNRSQDVICSNSNASASPQTIRTNE</sequence>
<dbReference type="RefSeq" id="WP_065726325.1">
    <property type="nucleotide sequence ID" value="NZ_CP016428.1"/>
</dbReference>
<keyword evidence="1" id="KW-0472">Membrane</keyword>